<gene>
    <name evidence="1" type="ORF">PHPALM_27780</name>
</gene>
<evidence type="ECO:0000313" key="2">
    <source>
        <dbReference type="Proteomes" id="UP000237271"/>
    </source>
</evidence>
<dbReference type="EMBL" id="NCKW01015474">
    <property type="protein sequence ID" value="POM62999.1"/>
    <property type="molecule type" value="Genomic_DNA"/>
</dbReference>
<dbReference type="Proteomes" id="UP000237271">
    <property type="component" value="Unassembled WGS sequence"/>
</dbReference>
<keyword evidence="2" id="KW-1185">Reference proteome</keyword>
<sequence>MSKRSYYAASTISCLGTQSREHKLVSEMMNNYLKTHILGHARWVGGNCDLEPLCTHLSIFIPADITRKMGTVIMTASYPDPQDDRIRNRGVVLDLVAFIEPKIWKCLWLVNYVLCYEELVTTIARRQKVAGARLAKG</sequence>
<accession>A0A2P4XBU3</accession>
<proteinExistence type="predicted"/>
<organism evidence="1 2">
    <name type="scientific">Phytophthora palmivora</name>
    <dbReference type="NCBI Taxonomy" id="4796"/>
    <lineage>
        <taxon>Eukaryota</taxon>
        <taxon>Sar</taxon>
        <taxon>Stramenopiles</taxon>
        <taxon>Oomycota</taxon>
        <taxon>Peronosporomycetes</taxon>
        <taxon>Peronosporales</taxon>
        <taxon>Peronosporaceae</taxon>
        <taxon>Phytophthora</taxon>
    </lineage>
</organism>
<reference evidence="1 2" key="1">
    <citation type="journal article" date="2017" name="Genome Biol. Evol.">
        <title>Phytophthora megakarya and P. palmivora, closely related causal agents of cacao black pod rot, underwent increases in genome sizes and gene numbers by different mechanisms.</title>
        <authorList>
            <person name="Ali S.S."/>
            <person name="Shao J."/>
            <person name="Lary D.J."/>
            <person name="Kronmiller B."/>
            <person name="Shen D."/>
            <person name="Strem M.D."/>
            <person name="Amoako-Attah I."/>
            <person name="Akrofi A.Y."/>
            <person name="Begoude B.A."/>
            <person name="Ten Hoopen G.M."/>
            <person name="Coulibaly K."/>
            <person name="Kebe B.I."/>
            <person name="Melnick R.L."/>
            <person name="Guiltinan M.J."/>
            <person name="Tyler B.M."/>
            <person name="Meinhardt L.W."/>
            <person name="Bailey B.A."/>
        </authorList>
    </citation>
    <scope>NUCLEOTIDE SEQUENCE [LARGE SCALE GENOMIC DNA]</scope>
    <source>
        <strain evidence="2">sbr112.9</strain>
    </source>
</reference>
<comment type="caution">
    <text evidence="1">The sequence shown here is derived from an EMBL/GenBank/DDBJ whole genome shotgun (WGS) entry which is preliminary data.</text>
</comment>
<name>A0A2P4XBU3_9STRA</name>
<protein>
    <submittedName>
        <fullName evidence="1">Uncharacterized protein</fullName>
    </submittedName>
</protein>
<evidence type="ECO:0000313" key="1">
    <source>
        <dbReference type="EMBL" id="POM62999.1"/>
    </source>
</evidence>
<dbReference type="AlphaFoldDB" id="A0A2P4XBU3"/>